<dbReference type="EMBL" id="JBFRHK010000004">
    <property type="protein sequence ID" value="MEX3745329.1"/>
    <property type="molecule type" value="Genomic_DNA"/>
</dbReference>
<dbReference type="RefSeq" id="WP_368636216.1">
    <property type="nucleotide sequence ID" value="NZ_JBFRHK010000004.1"/>
</dbReference>
<accession>A0ABV3VWU5</accession>
<gene>
    <name evidence="1" type="ORF">AB1300_09295</name>
</gene>
<sequence>MTQNKILLAQNSAFIANRLPRTARALKEADYEVDILNWNRGVNAEIIQSATKSFGLEGITVHSVYCGNTPYGKGIITVFNKILFIIKVILFLFKNGHQYKVVHAIDFDLALPVYIAKLINPKLKFEFIYDIADFVETFHSPIPKFIRSMIKNLSERIMNHAKVVIIPDENRLVNIPKAFQNKTVIINNSIDPPQQTVDYEVKISGDTLNIFYYGALSKDRGIELLLKQKNVSLWFAGKGELQGEIVENADTYDNIHYLGYLQLEQILSVASQMDVIYMVYDPSYQHNQIASPNKLYEALYLGKPCIVTENTSIDLFVEKYDIGYITKFDEHSLNTVIKSLSKEELIVKGNNAKSIYPAFSWDTSKRKLVEIYKSITKKGDTI</sequence>
<name>A0ABV3VWU5_9BACI</name>
<evidence type="ECO:0000313" key="2">
    <source>
        <dbReference type="Proteomes" id="UP001558534"/>
    </source>
</evidence>
<comment type="caution">
    <text evidence="1">The sequence shown here is derived from an EMBL/GenBank/DDBJ whole genome shotgun (WGS) entry which is preliminary data.</text>
</comment>
<dbReference type="PANTHER" id="PTHR12526:SF630">
    <property type="entry name" value="GLYCOSYLTRANSFERASE"/>
    <property type="match status" value="1"/>
</dbReference>
<protein>
    <submittedName>
        <fullName evidence="1">Glycosyltransferase</fullName>
    </submittedName>
</protein>
<organism evidence="1 2">
    <name type="scientific">Lysinibacillus xylanilyticus</name>
    <dbReference type="NCBI Taxonomy" id="582475"/>
    <lineage>
        <taxon>Bacteria</taxon>
        <taxon>Bacillati</taxon>
        <taxon>Bacillota</taxon>
        <taxon>Bacilli</taxon>
        <taxon>Bacillales</taxon>
        <taxon>Bacillaceae</taxon>
        <taxon>Lysinibacillus</taxon>
    </lineage>
</organism>
<reference evidence="1 2" key="1">
    <citation type="submission" date="2024-07" db="EMBL/GenBank/DDBJ databases">
        <title>Characterization of a bacterium isolated from hydrolysated instant sea cucumber by whole-genome sequencing and metabolomics.</title>
        <authorList>
            <person name="Luo X."/>
            <person name="Zhang Z."/>
            <person name="Zheng Z."/>
            <person name="Zhang W."/>
            <person name="Ming T."/>
            <person name="Jiao L."/>
            <person name="Su X."/>
            <person name="Kong F."/>
            <person name="Xu J."/>
        </authorList>
    </citation>
    <scope>NUCLEOTIDE SEQUENCE [LARGE SCALE GENOMIC DNA]</scope>
    <source>
        <strain evidence="1 2">XL-2024</strain>
    </source>
</reference>
<dbReference type="SUPFAM" id="SSF53756">
    <property type="entry name" value="UDP-Glycosyltransferase/glycogen phosphorylase"/>
    <property type="match status" value="1"/>
</dbReference>
<keyword evidence="2" id="KW-1185">Reference proteome</keyword>
<dbReference type="PANTHER" id="PTHR12526">
    <property type="entry name" value="GLYCOSYLTRANSFERASE"/>
    <property type="match status" value="1"/>
</dbReference>
<proteinExistence type="predicted"/>
<dbReference type="Pfam" id="PF13692">
    <property type="entry name" value="Glyco_trans_1_4"/>
    <property type="match status" value="1"/>
</dbReference>
<evidence type="ECO:0000313" key="1">
    <source>
        <dbReference type="EMBL" id="MEX3745329.1"/>
    </source>
</evidence>
<dbReference type="Proteomes" id="UP001558534">
    <property type="component" value="Unassembled WGS sequence"/>
</dbReference>
<dbReference type="Gene3D" id="3.40.50.2000">
    <property type="entry name" value="Glycogen Phosphorylase B"/>
    <property type="match status" value="2"/>
</dbReference>